<keyword evidence="4" id="KW-1185">Reference proteome</keyword>
<evidence type="ECO:0000256" key="1">
    <source>
        <dbReference type="SAM" id="MobiDB-lite"/>
    </source>
</evidence>
<dbReference type="Gene3D" id="1.10.260.40">
    <property type="entry name" value="lambda repressor-like DNA-binding domains"/>
    <property type="match status" value="1"/>
</dbReference>
<dbReference type="SMART" id="SM00530">
    <property type="entry name" value="HTH_XRE"/>
    <property type="match status" value="1"/>
</dbReference>
<comment type="caution">
    <text evidence="3">The sequence shown here is derived from an EMBL/GenBank/DDBJ whole genome shotgun (WGS) entry which is preliminary data.</text>
</comment>
<dbReference type="CDD" id="cd00093">
    <property type="entry name" value="HTH_XRE"/>
    <property type="match status" value="1"/>
</dbReference>
<evidence type="ECO:0000259" key="2">
    <source>
        <dbReference type="PROSITE" id="PS50943"/>
    </source>
</evidence>
<dbReference type="RefSeq" id="WP_015539583.1">
    <property type="nucleotide sequence ID" value="NZ_CABMMS010000006.1"/>
</dbReference>
<dbReference type="Pfam" id="PF01381">
    <property type="entry name" value="HTH_3"/>
    <property type="match status" value="1"/>
</dbReference>
<sequence length="122" mass="13297">MPSDVIGLPRRLGQAVRKRRLQLGLSQASLAEAAQVSRRLITSLEMGDADGIAFDKALRILEALGMTISIAWPSEPEEGQRPAAQTAHAPLVEDDRKPSYQDAYDDIARAALRQAAYAQEGR</sequence>
<organism evidence="3 4">
    <name type="scientific">Gordonibacter pamelaeae</name>
    <dbReference type="NCBI Taxonomy" id="471189"/>
    <lineage>
        <taxon>Bacteria</taxon>
        <taxon>Bacillati</taxon>
        <taxon>Actinomycetota</taxon>
        <taxon>Coriobacteriia</taxon>
        <taxon>Eggerthellales</taxon>
        <taxon>Eggerthellaceae</taxon>
        <taxon>Gordonibacter</taxon>
    </lineage>
</organism>
<dbReference type="OrthoDB" id="6401124at2"/>
<dbReference type="GO" id="GO:0003677">
    <property type="term" value="F:DNA binding"/>
    <property type="evidence" value="ECO:0007669"/>
    <property type="project" value="InterPro"/>
</dbReference>
<name>A0A369LX33_9ACTN</name>
<dbReference type="InterPro" id="IPR010982">
    <property type="entry name" value="Lambda_DNA-bd_dom_sf"/>
</dbReference>
<dbReference type="Proteomes" id="UP000254000">
    <property type="component" value="Unassembled WGS sequence"/>
</dbReference>
<evidence type="ECO:0000313" key="4">
    <source>
        <dbReference type="Proteomes" id="UP000254000"/>
    </source>
</evidence>
<dbReference type="PROSITE" id="PS50943">
    <property type="entry name" value="HTH_CROC1"/>
    <property type="match status" value="1"/>
</dbReference>
<feature type="domain" description="HTH cro/C1-type" evidence="2">
    <location>
        <begin position="16"/>
        <end position="71"/>
    </location>
</feature>
<dbReference type="GeneID" id="78360062"/>
<dbReference type="AlphaFoldDB" id="A0A369LX33"/>
<reference evidence="3 4" key="1">
    <citation type="journal article" date="2018" name="Elife">
        <title>Discovery and characterization of a prevalent human gut bacterial enzyme sufficient for the inactivation of a family of plant toxins.</title>
        <authorList>
            <person name="Koppel N."/>
            <person name="Bisanz J.E."/>
            <person name="Pandelia M.E."/>
            <person name="Turnbaugh P.J."/>
            <person name="Balskus E.P."/>
        </authorList>
    </citation>
    <scope>NUCLEOTIDE SEQUENCE [LARGE SCALE GENOMIC DNA]</scope>
    <source>
        <strain evidence="3 4">3C</strain>
    </source>
</reference>
<gene>
    <name evidence="3" type="ORF">C1877_10195</name>
</gene>
<dbReference type="SUPFAM" id="SSF47413">
    <property type="entry name" value="lambda repressor-like DNA-binding domains"/>
    <property type="match status" value="1"/>
</dbReference>
<accession>A0A369LX33</accession>
<feature type="region of interest" description="Disordered" evidence="1">
    <location>
        <begin position="74"/>
        <end position="98"/>
    </location>
</feature>
<protein>
    <submittedName>
        <fullName evidence="3">Transcriptional regulator</fullName>
    </submittedName>
</protein>
<dbReference type="InterPro" id="IPR001387">
    <property type="entry name" value="Cro/C1-type_HTH"/>
</dbReference>
<proteinExistence type="predicted"/>
<evidence type="ECO:0000313" key="3">
    <source>
        <dbReference type="EMBL" id="RDB64091.1"/>
    </source>
</evidence>
<dbReference type="EMBL" id="PPTS01000006">
    <property type="protein sequence ID" value="RDB64091.1"/>
    <property type="molecule type" value="Genomic_DNA"/>
</dbReference>